<sequence length="420" mass="45352">MGMTFAEKIFARKAGKSEVRAGEIVFCKPDRLLMHDNAAAITDKVAKELIEFGVANPDQVVIVLDHTVPAVDEKTAAGHKKIREFVQRYGIRHFYDVGTGVCHQVMVEKGLVLPGMLAVGSDSHTCSYGAVNAFATGIDRTEAAALLLTGETWFKVPQSIRIHLRKRLPELVTAKDLVLTIIGQIGADGADYCSVEFWGDISYLTIDDRFTIANMGVEMGAKNAVFPADEIVKGFLTGIGVERSQWQEVWADPDAQYQQELVFELDRIVPMVAAPHKVDNVKPVNEFKGVEVQQCLLGTCTNGRASDFALAAQVIGRRKVAPGTRLLLLPASRSELEKALDAGDIQTLIEAGGVLLPPGCGPCLGAHQGVLAPGERCISTANRNFRGRMGCREAEIYLASPATVAASALTGKITDPREVL</sequence>
<comment type="catalytic activity">
    <reaction evidence="6">
        <text>(2R,3S)-3-isopropylmalate = (2S)-2-isopropylmalate</text>
        <dbReference type="Rhea" id="RHEA:32287"/>
        <dbReference type="ChEBI" id="CHEBI:1178"/>
        <dbReference type="ChEBI" id="CHEBI:35121"/>
        <dbReference type="EC" id="4.2.1.33"/>
    </reaction>
</comment>
<keyword evidence="2 6" id="KW-0479">Metal-binding</keyword>
<dbReference type="GO" id="GO:0046872">
    <property type="term" value="F:metal ion binding"/>
    <property type="evidence" value="ECO:0007669"/>
    <property type="project" value="UniProtKB-KW"/>
</dbReference>
<dbReference type="InterPro" id="IPR033941">
    <property type="entry name" value="IPMI_cat"/>
</dbReference>
<name>A0A7C3F1J9_UNCW3</name>
<dbReference type="PANTHER" id="PTHR43822:SF21">
    <property type="entry name" value="3-ISOPROPYLMALATE DEHYDRATASE LARGE SUBUNIT 1"/>
    <property type="match status" value="1"/>
</dbReference>
<keyword evidence="4 6" id="KW-0411">Iron-sulfur</keyword>
<dbReference type="HAMAP" id="MF_01027">
    <property type="entry name" value="LeuC_type2"/>
    <property type="match status" value="1"/>
</dbReference>
<feature type="binding site" evidence="6">
    <location>
        <position position="363"/>
    </location>
    <ligand>
        <name>[4Fe-4S] cluster</name>
        <dbReference type="ChEBI" id="CHEBI:49883"/>
    </ligand>
</feature>
<feature type="domain" description="Aconitase/3-isopropylmalate dehydratase large subunit alpha/beta/alpha" evidence="7">
    <location>
        <begin position="7"/>
        <end position="287"/>
    </location>
</feature>
<evidence type="ECO:0000256" key="3">
    <source>
        <dbReference type="ARBA" id="ARBA00023004"/>
    </source>
</evidence>
<dbReference type="InterPro" id="IPR050067">
    <property type="entry name" value="IPM_dehydratase_rel_enz"/>
</dbReference>
<dbReference type="PANTHER" id="PTHR43822">
    <property type="entry name" value="HOMOACONITASE, MITOCHONDRIAL-RELATED"/>
    <property type="match status" value="1"/>
</dbReference>
<dbReference type="Gene3D" id="3.30.499.10">
    <property type="entry name" value="Aconitase, domain 3"/>
    <property type="match status" value="2"/>
</dbReference>
<dbReference type="SUPFAM" id="SSF53732">
    <property type="entry name" value="Aconitase iron-sulfur domain"/>
    <property type="match status" value="1"/>
</dbReference>
<dbReference type="InterPro" id="IPR018136">
    <property type="entry name" value="Aconitase_4Fe-4S_BS"/>
</dbReference>
<dbReference type="InterPro" id="IPR006251">
    <property type="entry name" value="Homoacnase/IPMdehydase_lsu"/>
</dbReference>
<dbReference type="InterPro" id="IPR015931">
    <property type="entry name" value="Acnase/IPM_dHydase_lsu_aba_1/3"/>
</dbReference>
<gene>
    <name evidence="6" type="primary">leuC</name>
    <name evidence="8" type="ORF">ENP94_07170</name>
    <name evidence="9" type="ORF">ENS16_02820</name>
</gene>
<evidence type="ECO:0000256" key="5">
    <source>
        <dbReference type="ARBA" id="ARBA00023239"/>
    </source>
</evidence>
<reference evidence="9" key="1">
    <citation type="journal article" date="2020" name="mSystems">
        <title>Genome- and Community-Level Interaction Insights into Carbon Utilization and Element Cycling Functions of Hydrothermarchaeota in Hydrothermal Sediment.</title>
        <authorList>
            <person name="Zhou Z."/>
            <person name="Liu Y."/>
            <person name="Xu W."/>
            <person name="Pan J."/>
            <person name="Luo Z.H."/>
            <person name="Li M."/>
        </authorList>
    </citation>
    <scope>NUCLEOTIDE SEQUENCE [LARGE SCALE GENOMIC DNA]</scope>
    <source>
        <strain evidence="8">SpSt-265</strain>
        <strain evidence="9">SpSt-465</strain>
    </source>
</reference>
<evidence type="ECO:0000259" key="7">
    <source>
        <dbReference type="Pfam" id="PF00330"/>
    </source>
</evidence>
<dbReference type="PRINTS" id="PR00415">
    <property type="entry name" value="ACONITASE"/>
</dbReference>
<keyword evidence="6" id="KW-0432">Leucine biosynthesis</keyword>
<keyword evidence="1 6" id="KW-0004">4Fe-4S</keyword>
<dbReference type="NCBIfam" id="TIGR01343">
    <property type="entry name" value="hacA_fam"/>
    <property type="match status" value="1"/>
</dbReference>
<protein>
    <recommendedName>
        <fullName evidence="6">3-isopropylmalate dehydratase large subunit</fullName>
        <ecNumber evidence="6">4.2.1.33</ecNumber>
    </recommendedName>
    <alternativeName>
        <fullName evidence="6">Alpha-IPM isomerase</fullName>
        <shortName evidence="6">IPMI</shortName>
    </alternativeName>
    <alternativeName>
        <fullName evidence="6">Isopropylmalate isomerase</fullName>
    </alternativeName>
</protein>
<dbReference type="GO" id="GO:0003861">
    <property type="term" value="F:3-isopropylmalate dehydratase activity"/>
    <property type="evidence" value="ECO:0007669"/>
    <property type="project" value="UniProtKB-UniRule"/>
</dbReference>
<keyword evidence="6" id="KW-0028">Amino-acid biosynthesis</keyword>
<organism evidence="9">
    <name type="scientific">candidate division WOR-3 bacterium</name>
    <dbReference type="NCBI Taxonomy" id="2052148"/>
    <lineage>
        <taxon>Bacteria</taxon>
        <taxon>Bacteria division WOR-3</taxon>
    </lineage>
</organism>
<feature type="binding site" evidence="6">
    <location>
        <position position="300"/>
    </location>
    <ligand>
        <name>[4Fe-4S] cluster</name>
        <dbReference type="ChEBI" id="CHEBI:49883"/>
    </ligand>
</feature>
<comment type="function">
    <text evidence="6">Catalyzes the isomerization between 2-isopropylmalate and 3-isopropylmalate, via the formation of 2-isopropylmaleate.</text>
</comment>
<comment type="subunit">
    <text evidence="6">Heterodimer of LeuC and LeuD.</text>
</comment>
<evidence type="ECO:0000313" key="9">
    <source>
        <dbReference type="EMBL" id="HFJ53607.1"/>
    </source>
</evidence>
<dbReference type="PROSITE" id="PS01244">
    <property type="entry name" value="ACONITASE_2"/>
    <property type="match status" value="1"/>
</dbReference>
<dbReference type="EC" id="4.2.1.33" evidence="6"/>
<keyword evidence="6" id="KW-0100">Branched-chain amino acid biosynthesis</keyword>
<evidence type="ECO:0000256" key="1">
    <source>
        <dbReference type="ARBA" id="ARBA00022485"/>
    </source>
</evidence>
<dbReference type="GO" id="GO:0009098">
    <property type="term" value="P:L-leucine biosynthetic process"/>
    <property type="evidence" value="ECO:0007669"/>
    <property type="project" value="UniProtKB-UniRule"/>
</dbReference>
<dbReference type="EMBL" id="DSTU01000004">
    <property type="protein sequence ID" value="HFJ53607.1"/>
    <property type="molecule type" value="Genomic_DNA"/>
</dbReference>
<proteinExistence type="inferred from homology"/>
<dbReference type="UniPathway" id="UPA00048">
    <property type="reaction ID" value="UER00071"/>
</dbReference>
<comment type="cofactor">
    <cofactor evidence="6">
        <name>[4Fe-4S] cluster</name>
        <dbReference type="ChEBI" id="CHEBI:49883"/>
    </cofactor>
    <text evidence="6">Binds 1 [4Fe-4S] cluster per subunit.</text>
</comment>
<dbReference type="CDD" id="cd01583">
    <property type="entry name" value="IPMI"/>
    <property type="match status" value="1"/>
</dbReference>
<dbReference type="EMBL" id="DSLG01000008">
    <property type="protein sequence ID" value="HEA87768.1"/>
    <property type="molecule type" value="Genomic_DNA"/>
</dbReference>
<dbReference type="InterPro" id="IPR001030">
    <property type="entry name" value="Acoase/IPM_deHydtase_lsu_aba"/>
</dbReference>
<feature type="binding site" evidence="6">
    <location>
        <position position="360"/>
    </location>
    <ligand>
        <name>[4Fe-4S] cluster</name>
        <dbReference type="ChEBI" id="CHEBI:49883"/>
    </ligand>
</feature>
<dbReference type="AlphaFoldDB" id="A0A7C3F1J9"/>
<evidence type="ECO:0000256" key="4">
    <source>
        <dbReference type="ARBA" id="ARBA00023014"/>
    </source>
</evidence>
<comment type="caution">
    <text evidence="9">The sequence shown here is derived from an EMBL/GenBank/DDBJ whole genome shotgun (WGS) entry which is preliminary data.</text>
</comment>
<keyword evidence="5 6" id="KW-0456">Lyase</keyword>
<dbReference type="Pfam" id="PF00330">
    <property type="entry name" value="Aconitase"/>
    <property type="match status" value="1"/>
</dbReference>
<dbReference type="NCBIfam" id="TIGR02086">
    <property type="entry name" value="IPMI_arch"/>
    <property type="match status" value="1"/>
</dbReference>
<dbReference type="NCBIfam" id="NF001614">
    <property type="entry name" value="PRK00402.1"/>
    <property type="match status" value="1"/>
</dbReference>
<evidence type="ECO:0000256" key="6">
    <source>
        <dbReference type="HAMAP-Rule" id="MF_01027"/>
    </source>
</evidence>
<dbReference type="InterPro" id="IPR036008">
    <property type="entry name" value="Aconitase_4Fe-4S_dom"/>
</dbReference>
<dbReference type="GO" id="GO:0051539">
    <property type="term" value="F:4 iron, 4 sulfur cluster binding"/>
    <property type="evidence" value="ECO:0007669"/>
    <property type="project" value="UniProtKB-KW"/>
</dbReference>
<evidence type="ECO:0000313" key="8">
    <source>
        <dbReference type="EMBL" id="HEA87768.1"/>
    </source>
</evidence>
<dbReference type="InterPro" id="IPR011826">
    <property type="entry name" value="HAcnase/IPMdehydase_lsu_prok"/>
</dbReference>
<comment type="similarity">
    <text evidence="6">Belongs to the aconitase/IPM isomerase family. LeuC type 2 subfamily.</text>
</comment>
<accession>A0A7C3F1J9</accession>
<keyword evidence="3 6" id="KW-0408">Iron</keyword>
<comment type="pathway">
    <text evidence="6">Amino-acid biosynthesis; L-leucine biosynthesis; L-leucine from 3-methyl-2-oxobutanoate: step 2/4.</text>
</comment>
<evidence type="ECO:0000256" key="2">
    <source>
        <dbReference type="ARBA" id="ARBA00022723"/>
    </source>
</evidence>